<dbReference type="RefSeq" id="WP_173810437.1">
    <property type="nucleotide sequence ID" value="NZ_JABSNP010000011.1"/>
</dbReference>
<protein>
    <recommendedName>
        <fullName evidence="4">CbrC family protein</fullName>
    </recommendedName>
</protein>
<evidence type="ECO:0008006" key="4">
    <source>
        <dbReference type="Google" id="ProtNLM"/>
    </source>
</evidence>
<proteinExistence type="inferred from homology"/>
<comment type="similarity">
    <text evidence="1">Belongs to the UPF0167 family.</text>
</comment>
<dbReference type="Pfam" id="PF03691">
    <property type="entry name" value="UPF0167"/>
    <property type="match status" value="1"/>
</dbReference>
<organism evidence="2 3">
    <name type="scientific">Hymenobacter caeli</name>
    <dbReference type="NCBI Taxonomy" id="2735894"/>
    <lineage>
        <taxon>Bacteria</taxon>
        <taxon>Pseudomonadati</taxon>
        <taxon>Bacteroidota</taxon>
        <taxon>Cytophagia</taxon>
        <taxon>Cytophagales</taxon>
        <taxon>Hymenobacteraceae</taxon>
        <taxon>Hymenobacter</taxon>
    </lineage>
</organism>
<accession>A0ABX2FRB4</accession>
<gene>
    <name evidence="2" type="ORF">HNP98_002559</name>
</gene>
<dbReference type="EMBL" id="JABSNP010000011">
    <property type="protein sequence ID" value="NRT19725.1"/>
    <property type="molecule type" value="Genomic_DNA"/>
</dbReference>
<evidence type="ECO:0000313" key="3">
    <source>
        <dbReference type="Proteomes" id="UP000779507"/>
    </source>
</evidence>
<name>A0ABX2FRB4_9BACT</name>
<evidence type="ECO:0000256" key="1">
    <source>
        <dbReference type="ARBA" id="ARBA00008525"/>
    </source>
</evidence>
<evidence type="ECO:0000313" key="2">
    <source>
        <dbReference type="EMBL" id="NRT19725.1"/>
    </source>
</evidence>
<dbReference type="Proteomes" id="UP000779507">
    <property type="component" value="Unassembled WGS sequence"/>
</dbReference>
<comment type="caution">
    <text evidence="2">The sequence shown here is derived from an EMBL/GenBank/DDBJ whole genome shotgun (WGS) entry which is preliminary data.</text>
</comment>
<sequence>MSPPDFFYSPNAYALGIVEQRQIICQCCEEARALCYTGNFYCTDDVDILCPLCIADGRAAAKYNGSFVSDFEGLNPGPNGLGAPMSPSSMEQVSSRTPGYASWQGSVWLGHCGEACIFLGYVGSKELVPIWAEVRDDAVASGWGEDAIQYQMHKDGDMTGYLFQCPRCAKHRLHVDAN</sequence>
<dbReference type="InterPro" id="IPR005363">
    <property type="entry name" value="UPF0167"/>
</dbReference>
<reference evidence="2 3" key="1">
    <citation type="submission" date="2020-05" db="EMBL/GenBank/DDBJ databases">
        <title>Genomic Encyclopedia of Type Strains, Phase IV (KMG-V): Genome sequencing to study the core and pangenomes of soil and plant-associated prokaryotes.</title>
        <authorList>
            <person name="Whitman W."/>
        </authorList>
    </citation>
    <scope>NUCLEOTIDE SEQUENCE [LARGE SCALE GENOMIC DNA]</scope>
    <source>
        <strain evidence="2 3">9A</strain>
    </source>
</reference>
<keyword evidence="3" id="KW-1185">Reference proteome</keyword>